<evidence type="ECO:0000259" key="3">
    <source>
        <dbReference type="Pfam" id="PF13556"/>
    </source>
</evidence>
<dbReference type="OrthoDB" id="142218at2"/>
<dbReference type="PANTHER" id="PTHR33744">
    <property type="entry name" value="CARBOHYDRATE DIACID REGULATOR"/>
    <property type="match status" value="1"/>
</dbReference>
<gene>
    <name evidence="5" type="ORF">M5X16_04090</name>
    <name evidence="6" type="ORF">PC41400_09180</name>
</gene>
<reference evidence="6 7" key="1">
    <citation type="submission" date="2018-01" db="EMBL/GenBank/DDBJ databases">
        <title>The whole genome sequencing and assembly of Paenibacillus chitinolyticus KCCM 41400 strain.</title>
        <authorList>
            <person name="Kim J.-Y."/>
            <person name="Park M.-K."/>
            <person name="Lee Y.-J."/>
            <person name="Yi H."/>
            <person name="Bahn Y.-S."/>
            <person name="Kim J.F."/>
            <person name="Lee D.-W."/>
        </authorList>
    </citation>
    <scope>NUCLEOTIDE SEQUENCE [LARGE SCALE GENOMIC DNA]</scope>
    <source>
        <strain evidence="6 7">KCCM 41400</strain>
    </source>
</reference>
<dbReference type="Proteomes" id="UP000288943">
    <property type="component" value="Chromosome"/>
</dbReference>
<feature type="domain" description="Purine catabolism PurC-like" evidence="2">
    <location>
        <begin position="10"/>
        <end position="129"/>
    </location>
</feature>
<dbReference type="AlphaFoldDB" id="A0A410WTK4"/>
<dbReference type="InterPro" id="IPR051448">
    <property type="entry name" value="CdaR-like_regulators"/>
</dbReference>
<dbReference type="GeneID" id="95374977"/>
<dbReference type="InterPro" id="IPR041522">
    <property type="entry name" value="CdaR_GGDEF"/>
</dbReference>
<keyword evidence="8" id="KW-1185">Reference proteome</keyword>
<organism evidence="6 7">
    <name type="scientific">Paenibacillus chitinolyticus</name>
    <dbReference type="NCBI Taxonomy" id="79263"/>
    <lineage>
        <taxon>Bacteria</taxon>
        <taxon>Bacillati</taxon>
        <taxon>Bacillota</taxon>
        <taxon>Bacilli</taxon>
        <taxon>Bacillales</taxon>
        <taxon>Paenibacillaceae</taxon>
        <taxon>Paenibacillus</taxon>
    </lineage>
</organism>
<evidence type="ECO:0000313" key="7">
    <source>
        <dbReference type="Proteomes" id="UP000288943"/>
    </source>
</evidence>
<feature type="domain" description="CdaR GGDEF-like" evidence="4">
    <location>
        <begin position="267"/>
        <end position="395"/>
    </location>
</feature>
<dbReference type="EMBL" id="JAMDMJ010000004">
    <property type="protein sequence ID" value="MCY9594955.1"/>
    <property type="molecule type" value="Genomic_DNA"/>
</dbReference>
<dbReference type="Proteomes" id="UP001527202">
    <property type="component" value="Unassembled WGS sequence"/>
</dbReference>
<proteinExistence type="inferred from homology"/>
<evidence type="ECO:0000259" key="4">
    <source>
        <dbReference type="Pfam" id="PF17853"/>
    </source>
</evidence>
<evidence type="ECO:0000313" key="8">
    <source>
        <dbReference type="Proteomes" id="UP001527202"/>
    </source>
</evidence>
<dbReference type="Pfam" id="PF13556">
    <property type="entry name" value="HTH_30"/>
    <property type="match status" value="1"/>
</dbReference>
<dbReference type="InterPro" id="IPR025736">
    <property type="entry name" value="PucR_C-HTH_dom"/>
</dbReference>
<dbReference type="RefSeq" id="WP_042231048.1">
    <property type="nucleotide sequence ID" value="NZ_CP026520.1"/>
</dbReference>
<dbReference type="PANTHER" id="PTHR33744:SF1">
    <property type="entry name" value="DNA-BINDING TRANSCRIPTIONAL ACTIVATOR ADER"/>
    <property type="match status" value="1"/>
</dbReference>
<dbReference type="Pfam" id="PF17853">
    <property type="entry name" value="GGDEF_2"/>
    <property type="match status" value="1"/>
</dbReference>
<evidence type="ECO:0000313" key="5">
    <source>
        <dbReference type="EMBL" id="MCY9594955.1"/>
    </source>
</evidence>
<dbReference type="Pfam" id="PF07905">
    <property type="entry name" value="PucR"/>
    <property type="match status" value="1"/>
</dbReference>
<evidence type="ECO:0000256" key="1">
    <source>
        <dbReference type="ARBA" id="ARBA00006754"/>
    </source>
</evidence>
<name>A0A410WTK4_9BACL</name>
<evidence type="ECO:0000313" key="6">
    <source>
        <dbReference type="EMBL" id="QAV17826.1"/>
    </source>
</evidence>
<sequence>MNLKGMTVRELLQLPILKDASLISGEEGLDRVVRYIDIMEVPDIKGWLREGELILTTGYSMRNDPGLVLELMEELRRADAAALAIKPERFMGGIPAEMVELSNRYRIPVIQIPPGIPYIDITHTVMEQILNTQAALLRRSEEVNKTLTGLVLHNKGIQVVADSVAELVQAPIWVIHKHGRVIVSSPADAGDPPAGRTKSWDVSVDKQFAGRLIIGKDQLDELELVCIEHARLVFSLELMRRKIAYDTEQRLQGNFFEELLMGLPLSRQDAENKGRQLGLQKDWCWEVCIVEGEPHLFEEHASLPAALGELTDSESAARKVKSHLLRQGDRLVLLLASPAVPEPSTKQPVAGRTAGWADVLAPLLDSHSQIRTGFGGKAPLWEVYRSYVKAKKAMTIGCRLDKERRTFSYDEIEMFDLLLESSAYVGFDAFTEKKIGKLSKYDRDNGTDLVPTFHAYLAAGGSLIEAANKLYIHRNSVKYRLDRIKDIADIDMEDTSKRLIYYLCTSFYLLKNLE</sequence>
<reference evidence="5 8" key="2">
    <citation type="submission" date="2022-05" db="EMBL/GenBank/DDBJ databases">
        <title>Genome Sequencing of Bee-Associated Microbes.</title>
        <authorList>
            <person name="Dunlap C."/>
        </authorList>
    </citation>
    <scope>NUCLEOTIDE SEQUENCE [LARGE SCALE GENOMIC DNA]</scope>
    <source>
        <strain evidence="5 8">NRRL B-23120</strain>
    </source>
</reference>
<dbReference type="Gene3D" id="1.10.10.2840">
    <property type="entry name" value="PucR C-terminal helix-turn-helix domain"/>
    <property type="match status" value="1"/>
</dbReference>
<accession>A0A410WTK4</accession>
<dbReference type="KEGG" id="pchi:PC41400_09180"/>
<feature type="domain" description="PucR C-terminal helix-turn-helix" evidence="3">
    <location>
        <begin position="449"/>
        <end position="503"/>
    </location>
</feature>
<evidence type="ECO:0000259" key="2">
    <source>
        <dbReference type="Pfam" id="PF07905"/>
    </source>
</evidence>
<dbReference type="InterPro" id="IPR012914">
    <property type="entry name" value="PucR_dom"/>
</dbReference>
<protein>
    <submittedName>
        <fullName evidence="5 6">PucR family transcriptional regulator</fullName>
    </submittedName>
</protein>
<dbReference type="EMBL" id="CP026520">
    <property type="protein sequence ID" value="QAV17826.1"/>
    <property type="molecule type" value="Genomic_DNA"/>
</dbReference>
<comment type="similarity">
    <text evidence="1">Belongs to the CdaR family.</text>
</comment>
<dbReference type="InterPro" id="IPR042070">
    <property type="entry name" value="PucR_C-HTH_sf"/>
</dbReference>